<dbReference type="Gene3D" id="1.50.10.10">
    <property type="match status" value="1"/>
</dbReference>
<dbReference type="InterPro" id="IPR008928">
    <property type="entry name" value="6-hairpin_glycosidase_sf"/>
</dbReference>
<reference evidence="3 4" key="1">
    <citation type="submission" date="2015-07" db="EMBL/GenBank/DDBJ databases">
        <title>Whole genome sequencing of Bosea vaviloviae isolated from cave pool.</title>
        <authorList>
            <person name="Tan N.E.H."/>
            <person name="Lee Y.P."/>
            <person name="Gan H.M."/>
            <person name="Barton H."/>
            <person name="Savka M.A."/>
        </authorList>
    </citation>
    <scope>NUCLEOTIDE SEQUENCE [LARGE SCALE GENOMIC DNA]</scope>
    <source>
        <strain evidence="3 4">SD260</strain>
    </source>
</reference>
<keyword evidence="2" id="KW-0413">Isomerase</keyword>
<evidence type="ECO:0000256" key="2">
    <source>
        <dbReference type="ARBA" id="ARBA00023235"/>
    </source>
</evidence>
<organism evidence="3 4">
    <name type="scientific">Bosea vaviloviae</name>
    <dbReference type="NCBI Taxonomy" id="1526658"/>
    <lineage>
        <taxon>Bacteria</taxon>
        <taxon>Pseudomonadati</taxon>
        <taxon>Pseudomonadota</taxon>
        <taxon>Alphaproteobacteria</taxon>
        <taxon>Hyphomicrobiales</taxon>
        <taxon>Boseaceae</taxon>
        <taxon>Bosea</taxon>
    </lineage>
</organism>
<proteinExistence type="inferred from homology"/>
<dbReference type="GO" id="GO:0016853">
    <property type="term" value="F:isomerase activity"/>
    <property type="evidence" value="ECO:0007669"/>
    <property type="project" value="UniProtKB-KW"/>
</dbReference>
<comment type="similarity">
    <text evidence="1">Belongs to the N-acylglucosamine 2-epimerase family.</text>
</comment>
<accession>A0A0N1F626</accession>
<keyword evidence="4" id="KW-1185">Reference proteome</keyword>
<dbReference type="EMBL" id="LGSZ01000028">
    <property type="protein sequence ID" value="KPH81476.1"/>
    <property type="molecule type" value="Genomic_DNA"/>
</dbReference>
<evidence type="ECO:0000313" key="4">
    <source>
        <dbReference type="Proteomes" id="UP000037822"/>
    </source>
</evidence>
<name>A0A0N1F626_9HYPH</name>
<dbReference type="Proteomes" id="UP000037822">
    <property type="component" value="Unassembled WGS sequence"/>
</dbReference>
<protein>
    <recommendedName>
        <fullName evidence="5">Mannose-6-phosphate isomerase</fullName>
    </recommendedName>
</protein>
<evidence type="ECO:0000256" key="1">
    <source>
        <dbReference type="ARBA" id="ARBA00008558"/>
    </source>
</evidence>
<sequence>MDDKGTAMPSPRSTLARWLCNEALPLWATVGRDTLSGGVHERLRWDGTADIGVPKRVRVQARQIYCYAHAADLGWFDGLGLAGDVLDWLVDKAHAVDGRPGFVHLLEADGSVANPLRDTYDHAFVLLALGWYAKASGDTQVHGLIGQVLAFLDEAMLAPDGSYREGVPPSLPRRQNPHMHLFEAMLALHETIAYPGALERARRLHAMLEARFLKPAPMLREFFDDGWQPAAGDEGRIVEPGHQSEWCWLLRRYEVAAGLPAGPLASALIDAAEAGSGTGGGFLIDETDVEGRPRRRSRRLWPQTEWAKAWLSEQRIGREGAGAKATHALSMLMDGYLGRPVPGGWIDQFDEAGKPMLNTIPASSLYHIFGAAVEAEAASGTAAA</sequence>
<comment type="caution">
    <text evidence="3">The sequence shown here is derived from an EMBL/GenBank/DDBJ whole genome shotgun (WGS) entry which is preliminary data.</text>
</comment>
<dbReference type="InterPro" id="IPR010819">
    <property type="entry name" value="AGE/CE"/>
</dbReference>
<dbReference type="AlphaFoldDB" id="A0A0N1F626"/>
<evidence type="ECO:0000313" key="3">
    <source>
        <dbReference type="EMBL" id="KPH81476.1"/>
    </source>
</evidence>
<dbReference type="PATRIC" id="fig|1526658.3.peg.2033"/>
<gene>
    <name evidence="3" type="ORF">AE618_06835</name>
</gene>
<dbReference type="SUPFAM" id="SSF48208">
    <property type="entry name" value="Six-hairpin glycosidases"/>
    <property type="match status" value="1"/>
</dbReference>
<dbReference type="InterPro" id="IPR012341">
    <property type="entry name" value="6hp_glycosidase-like_sf"/>
</dbReference>
<dbReference type="PANTHER" id="PTHR15108">
    <property type="entry name" value="N-ACYLGLUCOSAMINE-2-EPIMERASE"/>
    <property type="match status" value="1"/>
</dbReference>
<dbReference type="Pfam" id="PF07221">
    <property type="entry name" value="GlcNAc_2-epim"/>
    <property type="match status" value="1"/>
</dbReference>
<evidence type="ECO:0008006" key="5">
    <source>
        <dbReference type="Google" id="ProtNLM"/>
    </source>
</evidence>
<dbReference type="GO" id="GO:0005975">
    <property type="term" value="P:carbohydrate metabolic process"/>
    <property type="evidence" value="ECO:0007669"/>
    <property type="project" value="InterPro"/>
</dbReference>